<organism evidence="4 5">
    <name type="scientific">Coccomyxa viridis</name>
    <dbReference type="NCBI Taxonomy" id="1274662"/>
    <lineage>
        <taxon>Eukaryota</taxon>
        <taxon>Viridiplantae</taxon>
        <taxon>Chlorophyta</taxon>
        <taxon>core chlorophytes</taxon>
        <taxon>Trebouxiophyceae</taxon>
        <taxon>Trebouxiophyceae incertae sedis</taxon>
        <taxon>Coccomyxaceae</taxon>
        <taxon>Coccomyxa</taxon>
    </lineage>
</organism>
<evidence type="ECO:0000256" key="3">
    <source>
        <dbReference type="SAM" id="MobiDB-lite"/>
    </source>
</evidence>
<keyword evidence="2" id="KW-0677">Repeat</keyword>
<feature type="compositionally biased region" description="Polar residues" evidence="3">
    <location>
        <begin position="260"/>
        <end position="281"/>
    </location>
</feature>
<dbReference type="PANTHER" id="PTHR46093">
    <property type="entry name" value="ACYL-COA-BINDING DOMAIN-CONTAINING PROTEIN 5"/>
    <property type="match status" value="1"/>
</dbReference>
<name>A0ABP1G9J5_9CHLO</name>
<evidence type="ECO:0000313" key="5">
    <source>
        <dbReference type="Proteomes" id="UP001497392"/>
    </source>
</evidence>
<evidence type="ECO:0000256" key="2">
    <source>
        <dbReference type="ARBA" id="ARBA00022737"/>
    </source>
</evidence>
<evidence type="ECO:0000313" key="4">
    <source>
        <dbReference type="EMBL" id="CAL5228906.1"/>
    </source>
</evidence>
<dbReference type="Pfam" id="PF24681">
    <property type="entry name" value="Kelch_KLHDC2_KLHL20_DRC7"/>
    <property type="match status" value="1"/>
</dbReference>
<dbReference type="EMBL" id="CAXHTA020000019">
    <property type="protein sequence ID" value="CAL5228906.1"/>
    <property type="molecule type" value="Genomic_DNA"/>
</dbReference>
<reference evidence="4 5" key="1">
    <citation type="submission" date="2024-06" db="EMBL/GenBank/DDBJ databases">
        <authorList>
            <person name="Kraege A."/>
            <person name="Thomma B."/>
        </authorList>
    </citation>
    <scope>NUCLEOTIDE SEQUENCE [LARGE SCALE GENOMIC DNA]</scope>
</reference>
<proteinExistence type="predicted"/>
<keyword evidence="1" id="KW-0880">Kelch repeat</keyword>
<dbReference type="Gene3D" id="2.120.10.80">
    <property type="entry name" value="Kelch-type beta propeller"/>
    <property type="match status" value="3"/>
</dbReference>
<keyword evidence="5" id="KW-1185">Reference proteome</keyword>
<feature type="region of interest" description="Disordered" evidence="3">
    <location>
        <begin position="253"/>
        <end position="291"/>
    </location>
</feature>
<sequence length="389" mass="40701">MDGTQEQVTSLQGHWLLPQGNVPAPPPRGGHASVAVGTKVIVFGGANRAATPFTDLWVLETEGGQYVWSLIAAVLGPGVNLSPRSGATMTAIGNEVYLYGGQDPVTGICFDDIIILDTETWRWSAVEVESGKPPARHSHCTGLFKGICLLVFGGAGMHGTLGDIWIFNTGDRTWITPVAEGKPPCPREMHTGTMVTDGRLLVFGGRSPAGQVLCDFSIFDGDTGMWVESVPTPYFLCCHTCVALPVASPAALPASTSPLEGTSSSTLDQALGTNGLPNGSSHSREHPFAATPSQPQQQALCLLFGGFTGGGVDGTLLALDPGTGEIELCSRPAKTISEMSSRPLPRFAHSAVTVSFSSGGKPSTDMIIFGGVSPDIDFNDVAVWRPAPQ</sequence>
<accession>A0ABP1G9J5</accession>
<dbReference type="Proteomes" id="UP001497392">
    <property type="component" value="Unassembled WGS sequence"/>
</dbReference>
<protein>
    <submittedName>
        <fullName evidence="4">G12125 protein</fullName>
    </submittedName>
</protein>
<comment type="caution">
    <text evidence="4">The sequence shown here is derived from an EMBL/GenBank/DDBJ whole genome shotgun (WGS) entry which is preliminary data.</text>
</comment>
<gene>
    <name evidence="4" type="primary">g12125</name>
    <name evidence="4" type="ORF">VP750_LOCUS10812</name>
</gene>
<dbReference type="PANTHER" id="PTHR46093:SF18">
    <property type="entry name" value="FIBRONECTIN TYPE-III DOMAIN-CONTAINING PROTEIN"/>
    <property type="match status" value="1"/>
</dbReference>
<dbReference type="InterPro" id="IPR015915">
    <property type="entry name" value="Kelch-typ_b-propeller"/>
</dbReference>
<evidence type="ECO:0000256" key="1">
    <source>
        <dbReference type="ARBA" id="ARBA00022441"/>
    </source>
</evidence>
<dbReference type="SUPFAM" id="SSF117281">
    <property type="entry name" value="Kelch motif"/>
    <property type="match status" value="2"/>
</dbReference>